<protein>
    <submittedName>
        <fullName evidence="1">Uncharacterized protein</fullName>
    </submittedName>
</protein>
<dbReference type="EMBL" id="BMAT01000951">
    <property type="protein sequence ID" value="GFR77000.1"/>
    <property type="molecule type" value="Genomic_DNA"/>
</dbReference>
<keyword evidence="2" id="KW-1185">Reference proteome</keyword>
<gene>
    <name evidence="1" type="ORF">ElyMa_000497500</name>
</gene>
<accession>A0AAV4FXH2</accession>
<evidence type="ECO:0000313" key="2">
    <source>
        <dbReference type="Proteomes" id="UP000762676"/>
    </source>
</evidence>
<evidence type="ECO:0000313" key="1">
    <source>
        <dbReference type="EMBL" id="GFR77000.1"/>
    </source>
</evidence>
<name>A0AAV4FXH2_9GAST</name>
<sequence length="221" mass="25103">MPVSGFPTILENIPNSLFQESQLASYKLAGNQQKTTLVLQFDAMADTRVSTSHLSTPAEARPILPTSINGFNAQDSKDCCKSDTPMLALDSQDTQAAEKAPETTVPDQELVHTRKKIAQPERNKTFKKLPLDTFEDTCSIVAGTEDLIVEYCIRKRQIINFFTIEDKEITPYKRMRKRHIKDWPDDTLRIKEEVGPEILDSFLTELQLLKHSIQEDAARYC</sequence>
<dbReference type="AlphaFoldDB" id="A0AAV4FXH2"/>
<dbReference type="Proteomes" id="UP000762676">
    <property type="component" value="Unassembled WGS sequence"/>
</dbReference>
<reference evidence="1 2" key="1">
    <citation type="journal article" date="2021" name="Elife">
        <title>Chloroplast acquisition without the gene transfer in kleptoplastic sea slugs, Plakobranchus ocellatus.</title>
        <authorList>
            <person name="Maeda T."/>
            <person name="Takahashi S."/>
            <person name="Yoshida T."/>
            <person name="Shimamura S."/>
            <person name="Takaki Y."/>
            <person name="Nagai Y."/>
            <person name="Toyoda A."/>
            <person name="Suzuki Y."/>
            <person name="Arimoto A."/>
            <person name="Ishii H."/>
            <person name="Satoh N."/>
            <person name="Nishiyama T."/>
            <person name="Hasebe M."/>
            <person name="Maruyama T."/>
            <person name="Minagawa J."/>
            <person name="Obokata J."/>
            <person name="Shigenobu S."/>
        </authorList>
    </citation>
    <scope>NUCLEOTIDE SEQUENCE [LARGE SCALE GENOMIC DNA]</scope>
</reference>
<comment type="caution">
    <text evidence="1">The sequence shown here is derived from an EMBL/GenBank/DDBJ whole genome shotgun (WGS) entry which is preliminary data.</text>
</comment>
<organism evidence="1 2">
    <name type="scientific">Elysia marginata</name>
    <dbReference type="NCBI Taxonomy" id="1093978"/>
    <lineage>
        <taxon>Eukaryota</taxon>
        <taxon>Metazoa</taxon>
        <taxon>Spiralia</taxon>
        <taxon>Lophotrochozoa</taxon>
        <taxon>Mollusca</taxon>
        <taxon>Gastropoda</taxon>
        <taxon>Heterobranchia</taxon>
        <taxon>Euthyneura</taxon>
        <taxon>Panpulmonata</taxon>
        <taxon>Sacoglossa</taxon>
        <taxon>Placobranchoidea</taxon>
        <taxon>Plakobranchidae</taxon>
        <taxon>Elysia</taxon>
    </lineage>
</organism>
<proteinExistence type="predicted"/>